<dbReference type="AlphaFoldDB" id="A0A0F9K3E5"/>
<proteinExistence type="predicted"/>
<sequence length="157" mass="17541">YAKRCDCRQSNLRDVGRVYIVINFYEKSKQRENSMPREIPDAIIQGDFAPMVGLRTKGGFVKGKVTELGSTTNKNPVVSLELIDLENATTSVSTEKGKYEEVDVEVGDIVQVIGSTKRLQEKLPQLQVGDVVTITYKGTTPLKQGWARKEYSVIIDD</sequence>
<dbReference type="EMBL" id="LAZR01008803">
    <property type="protein sequence ID" value="KKM76478.1"/>
    <property type="molecule type" value="Genomic_DNA"/>
</dbReference>
<gene>
    <name evidence="1" type="ORF">LCGC14_1379800</name>
</gene>
<feature type="non-terminal residue" evidence="1">
    <location>
        <position position="1"/>
    </location>
</feature>
<accession>A0A0F9K3E5</accession>
<evidence type="ECO:0000313" key="1">
    <source>
        <dbReference type="EMBL" id="KKM76478.1"/>
    </source>
</evidence>
<reference evidence="1" key="1">
    <citation type="journal article" date="2015" name="Nature">
        <title>Complex archaea that bridge the gap between prokaryotes and eukaryotes.</title>
        <authorList>
            <person name="Spang A."/>
            <person name="Saw J.H."/>
            <person name="Jorgensen S.L."/>
            <person name="Zaremba-Niedzwiedzka K."/>
            <person name="Martijn J."/>
            <person name="Lind A.E."/>
            <person name="van Eijk R."/>
            <person name="Schleper C."/>
            <person name="Guy L."/>
            <person name="Ettema T.J."/>
        </authorList>
    </citation>
    <scope>NUCLEOTIDE SEQUENCE</scope>
</reference>
<name>A0A0F9K3E5_9ZZZZ</name>
<organism evidence="1">
    <name type="scientific">marine sediment metagenome</name>
    <dbReference type="NCBI Taxonomy" id="412755"/>
    <lineage>
        <taxon>unclassified sequences</taxon>
        <taxon>metagenomes</taxon>
        <taxon>ecological metagenomes</taxon>
    </lineage>
</organism>
<comment type="caution">
    <text evidence="1">The sequence shown here is derived from an EMBL/GenBank/DDBJ whole genome shotgun (WGS) entry which is preliminary data.</text>
</comment>
<protein>
    <submittedName>
        <fullName evidence="1">Uncharacterized protein</fullName>
    </submittedName>
</protein>